<reference evidence="3" key="2">
    <citation type="journal article" date="2013" name="Nat. Commun.">
        <title>Genome of the Chinese tree shrew.</title>
        <authorList>
            <person name="Fan Y."/>
            <person name="Huang Z.Y."/>
            <person name="Cao C.C."/>
            <person name="Chen C.S."/>
            <person name="Chen Y.X."/>
            <person name="Fan D.D."/>
            <person name="He J."/>
            <person name="Hou H.L."/>
            <person name="Hu L."/>
            <person name="Hu X.T."/>
            <person name="Jiang X.T."/>
            <person name="Lai R."/>
            <person name="Lang Y.S."/>
            <person name="Liang B."/>
            <person name="Liao S.G."/>
            <person name="Mu D."/>
            <person name="Ma Y.Y."/>
            <person name="Niu Y.Y."/>
            <person name="Sun X.Q."/>
            <person name="Xia J.Q."/>
            <person name="Xiao J."/>
            <person name="Xiong Z.Q."/>
            <person name="Xu L."/>
            <person name="Yang L."/>
            <person name="Zhang Y."/>
            <person name="Zhao W."/>
            <person name="Zhao X.D."/>
            <person name="Zheng Y.T."/>
            <person name="Zhou J.M."/>
            <person name="Zhu Y.B."/>
            <person name="Zhang G.J."/>
            <person name="Wang J."/>
            <person name="Yao Y.G."/>
        </authorList>
    </citation>
    <scope>NUCLEOTIDE SEQUENCE [LARGE SCALE GENOMIC DNA]</scope>
</reference>
<dbReference type="GO" id="GO:0004527">
    <property type="term" value="F:exonuclease activity"/>
    <property type="evidence" value="ECO:0007669"/>
    <property type="project" value="UniProtKB-KW"/>
</dbReference>
<evidence type="ECO:0000313" key="2">
    <source>
        <dbReference type="EMBL" id="ELW71211.1"/>
    </source>
</evidence>
<organism evidence="2 3">
    <name type="scientific">Tupaia chinensis</name>
    <name type="common">Chinese tree shrew</name>
    <name type="synonym">Tupaia belangeri chinensis</name>
    <dbReference type="NCBI Taxonomy" id="246437"/>
    <lineage>
        <taxon>Eukaryota</taxon>
        <taxon>Metazoa</taxon>
        <taxon>Chordata</taxon>
        <taxon>Craniata</taxon>
        <taxon>Vertebrata</taxon>
        <taxon>Euteleostomi</taxon>
        <taxon>Mammalia</taxon>
        <taxon>Eutheria</taxon>
        <taxon>Euarchontoglires</taxon>
        <taxon>Scandentia</taxon>
        <taxon>Tupaiidae</taxon>
        <taxon>Tupaia</taxon>
    </lineage>
</organism>
<dbReference type="Proteomes" id="UP000011518">
    <property type="component" value="Unassembled WGS sequence"/>
</dbReference>
<accession>L9L8B5</accession>
<evidence type="ECO:0000256" key="1">
    <source>
        <dbReference type="SAM" id="SignalP"/>
    </source>
</evidence>
<keyword evidence="2" id="KW-0540">Nuclease</keyword>
<keyword evidence="2" id="KW-0378">Hydrolase</keyword>
<keyword evidence="1" id="KW-0732">Signal</keyword>
<sequence>MSGNRTNACMLRALFYLFVLRAVLLLQRQNLCYVRAAQMDNGVNQRSHVPYRMDSSVESGLQFEDGKFLVLEQARVEIPLFPFSIVQFSFEPFSPILTEEMNKRMRIKWAEMSTVYAGPFSKNCDLRALKRLFKSFGPVRSLTLVLETHQAYRVLVY</sequence>
<name>L9L8B5_TUPCH</name>
<dbReference type="AlphaFoldDB" id="L9L8B5"/>
<dbReference type="EMBL" id="KB320472">
    <property type="protein sequence ID" value="ELW71211.1"/>
    <property type="molecule type" value="Genomic_DNA"/>
</dbReference>
<keyword evidence="2" id="KW-0269">Exonuclease</keyword>
<evidence type="ECO:0000313" key="3">
    <source>
        <dbReference type="Proteomes" id="UP000011518"/>
    </source>
</evidence>
<proteinExistence type="predicted"/>
<gene>
    <name evidence="2" type="ORF">TREES_T100015654</name>
</gene>
<dbReference type="eggNOG" id="KOG2248">
    <property type="taxonomic scope" value="Eukaryota"/>
</dbReference>
<protein>
    <submittedName>
        <fullName evidence="2">Putative RNA exonuclease NEF-sp</fullName>
    </submittedName>
</protein>
<reference evidence="3" key="1">
    <citation type="submission" date="2012-07" db="EMBL/GenBank/DDBJ databases">
        <title>Genome of the Chinese tree shrew, a rising model animal genetically related to primates.</title>
        <authorList>
            <person name="Zhang G."/>
            <person name="Fan Y."/>
            <person name="Yao Y."/>
            <person name="Huang Z."/>
        </authorList>
    </citation>
    <scope>NUCLEOTIDE SEQUENCE [LARGE SCALE GENOMIC DNA]</scope>
</reference>
<dbReference type="STRING" id="246437.L9L8B5"/>
<dbReference type="InParanoid" id="L9L8B5"/>
<feature type="chain" id="PRO_5004000216" evidence="1">
    <location>
        <begin position="26"/>
        <end position="157"/>
    </location>
</feature>
<keyword evidence="3" id="KW-1185">Reference proteome</keyword>
<feature type="signal peptide" evidence="1">
    <location>
        <begin position="1"/>
        <end position="25"/>
    </location>
</feature>